<name>A0A212KB15_9BACT</name>
<organism evidence="1">
    <name type="scientific">uncultured Desulfovibrio sp</name>
    <dbReference type="NCBI Taxonomy" id="167968"/>
    <lineage>
        <taxon>Bacteria</taxon>
        <taxon>Pseudomonadati</taxon>
        <taxon>Thermodesulfobacteriota</taxon>
        <taxon>Desulfovibrionia</taxon>
        <taxon>Desulfovibrionales</taxon>
        <taxon>Desulfovibrionaceae</taxon>
        <taxon>Desulfovibrio</taxon>
        <taxon>environmental samples</taxon>
    </lineage>
</organism>
<reference evidence="1" key="1">
    <citation type="submission" date="2016-04" db="EMBL/GenBank/DDBJ databases">
        <authorList>
            <person name="Evans L.H."/>
            <person name="Alamgir A."/>
            <person name="Owens N."/>
            <person name="Weber N.D."/>
            <person name="Virtaneva K."/>
            <person name="Barbian K."/>
            <person name="Babar A."/>
            <person name="Rosenke K."/>
        </authorList>
    </citation>
    <scope>NUCLEOTIDE SEQUENCE</scope>
    <source>
        <strain evidence="1">92-2</strain>
    </source>
</reference>
<gene>
    <name evidence="1" type="ORF">KM92DES2_12573</name>
</gene>
<dbReference type="AlphaFoldDB" id="A0A212KB15"/>
<sequence>MLNFFSNMKDKIYNKAVVFLNHRFVRAMQYMGDAVAGRDQS</sequence>
<proteinExistence type="predicted"/>
<accession>A0A212KB15</accession>
<dbReference type="EMBL" id="FLUP01000001">
    <property type="protein sequence ID" value="SBW08852.1"/>
    <property type="molecule type" value="Genomic_DNA"/>
</dbReference>
<protein>
    <submittedName>
        <fullName evidence="1">Uncharacterized protein</fullName>
    </submittedName>
</protein>
<evidence type="ECO:0000313" key="1">
    <source>
        <dbReference type="EMBL" id="SBW08852.1"/>
    </source>
</evidence>